<dbReference type="Proteomes" id="UP000179807">
    <property type="component" value="Unassembled WGS sequence"/>
</dbReference>
<keyword evidence="2" id="KW-1185">Reference proteome</keyword>
<dbReference type="GeneID" id="94825493"/>
<dbReference type="InterPro" id="IPR011993">
    <property type="entry name" value="PH-like_dom_sf"/>
</dbReference>
<reference evidence="1" key="1">
    <citation type="submission" date="2016-10" db="EMBL/GenBank/DDBJ databases">
        <authorList>
            <person name="Benchimol M."/>
            <person name="Almeida L.G."/>
            <person name="Vasconcelos A.T."/>
            <person name="Perreira-Neves A."/>
            <person name="Rosa I.A."/>
            <person name="Tasca T."/>
            <person name="Bogo M.R."/>
            <person name="de Souza W."/>
        </authorList>
    </citation>
    <scope>NUCLEOTIDE SEQUENCE [LARGE SCALE GENOMIC DNA]</scope>
    <source>
        <strain evidence="1">K</strain>
    </source>
</reference>
<protein>
    <recommendedName>
        <fullName evidence="3">PH domain-containing protein</fullName>
    </recommendedName>
</protein>
<dbReference type="VEuPathDB" id="TrichDB:TRFO_02605"/>
<dbReference type="EMBL" id="MLAK01000002">
    <property type="protein sequence ID" value="OHT17544.1"/>
    <property type="molecule type" value="Genomic_DNA"/>
</dbReference>
<proteinExistence type="predicted"/>
<evidence type="ECO:0000313" key="2">
    <source>
        <dbReference type="Proteomes" id="UP000179807"/>
    </source>
</evidence>
<evidence type="ECO:0000313" key="1">
    <source>
        <dbReference type="EMBL" id="OHT17544.1"/>
    </source>
</evidence>
<dbReference type="AlphaFoldDB" id="A0A1J4L389"/>
<gene>
    <name evidence="1" type="ORF">TRFO_02605</name>
</gene>
<dbReference type="RefSeq" id="XP_068370680.1">
    <property type="nucleotide sequence ID" value="XM_068490789.1"/>
</dbReference>
<dbReference type="SUPFAM" id="SSF50729">
    <property type="entry name" value="PH domain-like"/>
    <property type="match status" value="1"/>
</dbReference>
<sequence>MSSLPLILSSSDSIAKTRGITLLSSIFMTRPYEVINNFELYYQFFHEILENRANNSITYFTLNDILCSSISRIPKGTQLKTEAVISLLKYISECLTFPATGGHVNAFVTDIFNDNSFTDSAFLLCTSFSRFVSQYYIPLIKILSVTHDKKIYTVLKSSLNENIIRENGRITVEDVFKCVLSENSQISELGAQILNFSSRIDEEVVRLLVPYSSSIQNHVNFASSNDLKQIHQRLSEALLKDTFRAAPDPTPFAPLAHAMFAQRTFDIVDTTNTKKFLNDRPQTHTANVAAVGKPSSLAIHLDKITEVPLELPVQQKPTSQANVKVENKPQLKFLKTFAAKKGGKLSKSWQRRYFEFFPSNKCLVWRVTDTPDGVKGVLFLDHNVKVERSNLTLILEVKGKTHSIQFDNQATVEEWFTTLQSCTRE</sequence>
<organism evidence="1 2">
    <name type="scientific">Tritrichomonas foetus</name>
    <dbReference type="NCBI Taxonomy" id="1144522"/>
    <lineage>
        <taxon>Eukaryota</taxon>
        <taxon>Metamonada</taxon>
        <taxon>Parabasalia</taxon>
        <taxon>Tritrichomonadida</taxon>
        <taxon>Tritrichomonadidae</taxon>
        <taxon>Tritrichomonas</taxon>
    </lineage>
</organism>
<evidence type="ECO:0008006" key="3">
    <source>
        <dbReference type="Google" id="ProtNLM"/>
    </source>
</evidence>
<dbReference type="CDD" id="cd00821">
    <property type="entry name" value="PH"/>
    <property type="match status" value="1"/>
</dbReference>
<accession>A0A1J4L389</accession>
<comment type="caution">
    <text evidence="1">The sequence shown here is derived from an EMBL/GenBank/DDBJ whole genome shotgun (WGS) entry which is preliminary data.</text>
</comment>
<dbReference type="OrthoDB" id="10600398at2759"/>
<dbReference type="Gene3D" id="2.30.29.30">
    <property type="entry name" value="Pleckstrin-homology domain (PH domain)/Phosphotyrosine-binding domain (PTB)"/>
    <property type="match status" value="1"/>
</dbReference>
<name>A0A1J4L389_9EUKA</name>